<comment type="caution">
    <text evidence="4">The sequence shown here is derived from an EMBL/GenBank/DDBJ whole genome shotgun (WGS) entry which is preliminary data.</text>
</comment>
<dbReference type="RefSeq" id="WP_168057518.1">
    <property type="nucleotide sequence ID" value="NZ_VTOW01000001.1"/>
</dbReference>
<accession>A0A7X6DL46</accession>
<dbReference type="Pfam" id="PF12055">
    <property type="entry name" value="DUF3536"/>
    <property type="match status" value="1"/>
</dbReference>
<feature type="domain" description="Glycoside hydrolase family 57 N-terminal" evidence="3">
    <location>
        <begin position="17"/>
        <end position="315"/>
    </location>
</feature>
<dbReference type="InterPro" id="IPR052046">
    <property type="entry name" value="GH57_Enzymes"/>
</dbReference>
<organism evidence="4 5">
    <name type="scientific">Candidatus Manganitrophus noduliformans</name>
    <dbReference type="NCBI Taxonomy" id="2606439"/>
    <lineage>
        <taxon>Bacteria</taxon>
        <taxon>Pseudomonadati</taxon>
        <taxon>Nitrospirota</taxon>
        <taxon>Nitrospiria</taxon>
        <taxon>Candidatus Troglogloeales</taxon>
        <taxon>Candidatus Manganitrophaceae</taxon>
        <taxon>Candidatus Manganitrophus</taxon>
    </lineage>
</organism>
<dbReference type="SUPFAM" id="SSF88713">
    <property type="entry name" value="Glycoside hydrolase/deacetylase"/>
    <property type="match status" value="1"/>
</dbReference>
<comment type="similarity">
    <text evidence="1">Belongs to the glycosyl hydrolase 57 family.</text>
</comment>
<reference evidence="4 5" key="1">
    <citation type="journal article" date="2020" name="Nature">
        <title>Bacterial chemolithoautotrophy via manganese oxidation.</title>
        <authorList>
            <person name="Yu H."/>
            <person name="Leadbetter J.R."/>
        </authorList>
    </citation>
    <scope>NUCLEOTIDE SEQUENCE [LARGE SCALE GENOMIC DNA]</scope>
    <source>
        <strain evidence="4 5">Mn-1</strain>
    </source>
</reference>
<dbReference type="GO" id="GO:0005975">
    <property type="term" value="P:carbohydrate metabolic process"/>
    <property type="evidence" value="ECO:0007669"/>
    <property type="project" value="InterPro"/>
</dbReference>
<dbReference type="GO" id="GO:0003824">
    <property type="term" value="F:catalytic activity"/>
    <property type="evidence" value="ECO:0007669"/>
    <property type="project" value="InterPro"/>
</dbReference>
<evidence type="ECO:0000313" key="4">
    <source>
        <dbReference type="EMBL" id="NKE69200.1"/>
    </source>
</evidence>
<proteinExistence type="inferred from homology"/>
<evidence type="ECO:0000259" key="3">
    <source>
        <dbReference type="Pfam" id="PF03065"/>
    </source>
</evidence>
<sequence>MKRYLCIHGHFYQPPRENPWLEEVELQDSAHPYHDWNERISAECYLPNTAARIADHENRILDIVNNYTKISFNFGPTLLSWMERAQPEVYRKILEADQISVRERGGHGNALSQVYNHLIMPLASRRDKVTQVRWGIADFESRFQRKPEGMWLPETAVDLESLQVLAEEGIRFTILAPHQARRIRRIAPDGKKRETEGEWEEAEGIDPTRSYRCFLSDGLFIDLFFYDGPISHSVAFDRLLRSGEAFVDRLKGGFSDQRDWPQLLHIATDGESYGHHFAHGDMALAYTLQEIERQQIAEWTNYGEYLSKNPPAYEVEIVDQSAWSCFHGVERWRSNCGCQSGGHPDWNQRWRQPLREGFDALKGSLDLLFETKGKRWLKDPWEARNHYITLIRKREENQLTWEEAERFLSQQQARALTPLEREEAIQLLEMQRNALLMFTSCAWFFDEISGLEATQNLKYAGRAIQLAKELDPTGLGGKAENLLLERLKEAKSNLPEFGDGASIYQRFVGGSVIGPERIIAHYAIASLFEENPQSGDFYNHQITLQDYRRVTDGTVTLAIGRVLVTSKITFDHEEAVFGVLHFGGHDFHCAVGGMLGVEGYEKMKSDLIEKFYRGSQADVVRGLNHALGEKSFSLNDLLIEPRRKILAYVSGSLFSRYENLWRQIYLDHQRLMFYLNSTQAKIPKSYLVAAEQVLNHDLKEEAARLSDQPVFDRTIQIIDESKRWGVDIEVDEIEQRLRSLLNVQMQRLVNAESRDAKDAIVQAHHLLDIADRAHLEINLWEAQNFFHQFIQRWKIIRAGNPLDRTDGNAIAKLAARLSYHWDETA</sequence>
<keyword evidence="5" id="KW-1185">Reference proteome</keyword>
<dbReference type="Gene3D" id="3.20.110.20">
    <property type="match status" value="1"/>
</dbReference>
<keyword evidence="2" id="KW-0119">Carbohydrate metabolism</keyword>
<evidence type="ECO:0000256" key="2">
    <source>
        <dbReference type="ARBA" id="ARBA00023277"/>
    </source>
</evidence>
<name>A0A7X6DL46_9BACT</name>
<dbReference type="AlphaFoldDB" id="A0A7X6DL46"/>
<protein>
    <submittedName>
        <fullName evidence="4">DUF3536 domain-containing protein</fullName>
    </submittedName>
</protein>
<evidence type="ECO:0000313" key="5">
    <source>
        <dbReference type="Proteomes" id="UP000534783"/>
    </source>
</evidence>
<dbReference type="PANTHER" id="PTHR36306">
    <property type="entry name" value="ALPHA-AMYLASE-RELATED-RELATED"/>
    <property type="match status" value="1"/>
</dbReference>
<gene>
    <name evidence="4" type="ORF">MNODULE_00335</name>
</gene>
<dbReference type="Pfam" id="PF03065">
    <property type="entry name" value="Glyco_hydro_57"/>
    <property type="match status" value="1"/>
</dbReference>
<dbReference type="PANTHER" id="PTHR36306:SF3">
    <property type="entry name" value="GLYCOSIDE HYDROLASE FAMILY 57"/>
    <property type="match status" value="1"/>
</dbReference>
<dbReference type="CDD" id="cd10797">
    <property type="entry name" value="GH57N_APU_like_1"/>
    <property type="match status" value="1"/>
</dbReference>
<dbReference type="EMBL" id="VTOW01000001">
    <property type="protein sequence ID" value="NKE69200.1"/>
    <property type="molecule type" value="Genomic_DNA"/>
</dbReference>
<dbReference type="InterPro" id="IPR011330">
    <property type="entry name" value="Glyco_hydro/deAcase_b/a-brl"/>
</dbReference>
<dbReference type="InterPro" id="IPR021923">
    <property type="entry name" value="DUF3536"/>
</dbReference>
<dbReference type="InterPro" id="IPR004300">
    <property type="entry name" value="Glyco_hydro_57_N"/>
</dbReference>
<evidence type="ECO:0000256" key="1">
    <source>
        <dbReference type="ARBA" id="ARBA00006821"/>
    </source>
</evidence>
<dbReference type="Proteomes" id="UP000534783">
    <property type="component" value="Unassembled WGS sequence"/>
</dbReference>